<evidence type="ECO:0000256" key="2">
    <source>
        <dbReference type="SAM" id="Phobius"/>
    </source>
</evidence>
<reference evidence="3" key="1">
    <citation type="submission" date="2021-01" db="EMBL/GenBank/DDBJ databases">
        <authorList>
            <person name="Corre E."/>
            <person name="Pelletier E."/>
            <person name="Niang G."/>
            <person name="Scheremetjew M."/>
            <person name="Finn R."/>
            <person name="Kale V."/>
            <person name="Holt S."/>
            <person name="Cochrane G."/>
            <person name="Meng A."/>
            <person name="Brown T."/>
            <person name="Cohen L."/>
        </authorList>
    </citation>
    <scope>NUCLEOTIDE SEQUENCE</scope>
    <source>
        <strain evidence="3">NIES-2562</strain>
    </source>
</reference>
<feature type="compositionally biased region" description="Basic residues" evidence="1">
    <location>
        <begin position="144"/>
        <end position="155"/>
    </location>
</feature>
<gene>
    <name evidence="3" type="ORF">PBIL07802_LOCUS31119</name>
</gene>
<name>A0A7S3GK56_9EUKA</name>
<feature type="transmembrane region" description="Helical" evidence="2">
    <location>
        <begin position="58"/>
        <end position="78"/>
    </location>
</feature>
<feature type="region of interest" description="Disordered" evidence="1">
    <location>
        <begin position="144"/>
        <end position="189"/>
    </location>
</feature>
<dbReference type="AlphaFoldDB" id="A0A7S3GK56"/>
<sequence length="210" mass="23270">MHTHTHRHTQSGQPQTVAHFAHSSPFALRTSHSVDHFGEEERGRQVQNARHCHHRTTALLLPADYSGVYLLLCVYLWLARLDLHLPVHNLLLSVLDGHGLTRLHLLHRVRLYWLADLLGGVHWLPLPVLDRLLLGGLAHHRHGCTAGRSRSHRSRQSPPPPQAAADDADQSGNGEERKADYEEVEGPADEKRCSICPIAAGGEVVPVAAV</sequence>
<keyword evidence="2" id="KW-0472">Membrane</keyword>
<organism evidence="3">
    <name type="scientific">Palpitomonas bilix</name>
    <dbReference type="NCBI Taxonomy" id="652834"/>
    <lineage>
        <taxon>Eukaryota</taxon>
        <taxon>Eukaryota incertae sedis</taxon>
    </lineage>
</organism>
<keyword evidence="2" id="KW-1133">Transmembrane helix</keyword>
<protein>
    <submittedName>
        <fullName evidence="3">Uncharacterized protein</fullName>
    </submittedName>
</protein>
<evidence type="ECO:0000313" key="3">
    <source>
        <dbReference type="EMBL" id="CAE0268769.1"/>
    </source>
</evidence>
<proteinExistence type="predicted"/>
<accession>A0A7S3GK56</accession>
<dbReference type="EMBL" id="HBIB01047321">
    <property type="protein sequence ID" value="CAE0268769.1"/>
    <property type="molecule type" value="Transcribed_RNA"/>
</dbReference>
<keyword evidence="2" id="KW-0812">Transmembrane</keyword>
<evidence type="ECO:0000256" key="1">
    <source>
        <dbReference type="SAM" id="MobiDB-lite"/>
    </source>
</evidence>